<evidence type="ECO:0000313" key="2">
    <source>
        <dbReference type="Proteomes" id="UP001269144"/>
    </source>
</evidence>
<gene>
    <name evidence="1" type="ORF">RGQ15_10335</name>
</gene>
<keyword evidence="2" id="KW-1185">Reference proteome</keyword>
<dbReference type="Proteomes" id="UP001269144">
    <property type="component" value="Unassembled WGS sequence"/>
</dbReference>
<organism evidence="1 2">
    <name type="scientific">Paracoccus aurantius</name>
    <dbReference type="NCBI Taxonomy" id="3073814"/>
    <lineage>
        <taxon>Bacteria</taxon>
        <taxon>Pseudomonadati</taxon>
        <taxon>Pseudomonadota</taxon>
        <taxon>Alphaproteobacteria</taxon>
        <taxon>Rhodobacterales</taxon>
        <taxon>Paracoccaceae</taxon>
        <taxon>Paracoccus</taxon>
    </lineage>
</organism>
<name>A0ABU2HSF5_9RHOB</name>
<protein>
    <submittedName>
        <fullName evidence="1">Uncharacterized protein</fullName>
    </submittedName>
</protein>
<dbReference type="EMBL" id="JAVQLW010000001">
    <property type="protein sequence ID" value="MDS9467962.1"/>
    <property type="molecule type" value="Genomic_DNA"/>
</dbReference>
<evidence type="ECO:0000313" key="1">
    <source>
        <dbReference type="EMBL" id="MDS9467962.1"/>
    </source>
</evidence>
<comment type="caution">
    <text evidence="1">The sequence shown here is derived from an EMBL/GenBank/DDBJ whole genome shotgun (WGS) entry which is preliminary data.</text>
</comment>
<accession>A0ABU2HSF5</accession>
<sequence length="162" mass="18485">MLNIDPALRIKTERNVSRAFAGCFALHNMNRRGYGDLVFDLTPDKLSMTFGKSTEEHIKVKVRALASLGPIALLPLDEVRRMVRYGTYLSSGVLSKDDMRFLQQATVKPSDCDALIFSTLTFLQSNQKWFSILVEKIALYDRLRIEANEMVRRRARSQDNAV</sequence>
<dbReference type="RefSeq" id="WP_311160138.1">
    <property type="nucleotide sequence ID" value="NZ_JAVQLW010000001.1"/>
</dbReference>
<proteinExistence type="predicted"/>
<reference evidence="2" key="1">
    <citation type="submission" date="2023-07" db="EMBL/GenBank/DDBJ databases">
        <title>Paracoccus sp. MBLB3053 whole genome sequence.</title>
        <authorList>
            <person name="Hwang C.Y."/>
            <person name="Cho E.-S."/>
            <person name="Seo M.-J."/>
        </authorList>
    </citation>
    <scope>NUCLEOTIDE SEQUENCE [LARGE SCALE GENOMIC DNA]</scope>
    <source>
        <strain evidence="2">MBLB3053</strain>
    </source>
</reference>